<dbReference type="OrthoDB" id="3894261at2"/>
<keyword evidence="4" id="KW-1185">Reference proteome</keyword>
<dbReference type="SUPFAM" id="SSF52540">
    <property type="entry name" value="P-loop containing nucleoside triphosphate hydrolases"/>
    <property type="match status" value="1"/>
</dbReference>
<gene>
    <name evidence="3" type="ORF">SAMN02745244_03008</name>
</gene>
<reference evidence="3 4" key="1">
    <citation type="submission" date="2016-11" db="EMBL/GenBank/DDBJ databases">
        <authorList>
            <person name="Jaros S."/>
            <person name="Januszkiewicz K."/>
            <person name="Wedrychowicz H."/>
        </authorList>
    </citation>
    <scope>NUCLEOTIDE SEQUENCE [LARGE SCALE GENOMIC DNA]</scope>
    <source>
        <strain evidence="3 4">DSM 12906</strain>
    </source>
</reference>
<protein>
    <submittedName>
        <fullName evidence="3">TIR domain-containing protein</fullName>
    </submittedName>
</protein>
<proteinExistence type="predicted"/>
<dbReference type="InterPro" id="IPR035897">
    <property type="entry name" value="Toll_tir_struct_dom_sf"/>
</dbReference>
<dbReference type="InterPro" id="IPR000157">
    <property type="entry name" value="TIR_dom"/>
</dbReference>
<accession>A0A1M6L863</accession>
<dbReference type="EMBL" id="FQZG01000068">
    <property type="protein sequence ID" value="SHJ67239.1"/>
    <property type="molecule type" value="Genomic_DNA"/>
</dbReference>
<evidence type="ECO:0000256" key="1">
    <source>
        <dbReference type="SAM" id="MobiDB-lite"/>
    </source>
</evidence>
<dbReference type="Pfam" id="PF13676">
    <property type="entry name" value="TIR_2"/>
    <property type="match status" value="1"/>
</dbReference>
<dbReference type="Proteomes" id="UP000184512">
    <property type="component" value="Unassembled WGS sequence"/>
</dbReference>
<evidence type="ECO:0000313" key="4">
    <source>
        <dbReference type="Proteomes" id="UP000184512"/>
    </source>
</evidence>
<organism evidence="3 4">
    <name type="scientific">Tessaracoccus bendigoensis DSM 12906</name>
    <dbReference type="NCBI Taxonomy" id="1123357"/>
    <lineage>
        <taxon>Bacteria</taxon>
        <taxon>Bacillati</taxon>
        <taxon>Actinomycetota</taxon>
        <taxon>Actinomycetes</taxon>
        <taxon>Propionibacteriales</taxon>
        <taxon>Propionibacteriaceae</taxon>
        <taxon>Tessaracoccus</taxon>
    </lineage>
</organism>
<evidence type="ECO:0000313" key="3">
    <source>
        <dbReference type="EMBL" id="SHJ67239.1"/>
    </source>
</evidence>
<feature type="domain" description="TIR" evidence="2">
    <location>
        <begin position="14"/>
        <end position="119"/>
    </location>
</feature>
<dbReference type="InterPro" id="IPR027417">
    <property type="entry name" value="P-loop_NTPase"/>
</dbReference>
<sequence length="1033" mass="114858">MRPFDPGREGRFAFISHSHADRGTGFEFLTPLAREGFQLWYDEGLTPTSDWERELRTTIAGSALFILLVSGVSVHRDEVVKETLIAREAGVPILALHLGATPLPADIGFLGAVQGIEVVGRTYDDVLGKVRDQLEAHQVTKLTSETPSDEGWDEDEVGLDESDKPSLNIGDTSLTNAFADRIPESEALANSIAHQRAALRGERRVNVPEQTNVLVFYGGAGVGKSGLSQKLEKWVSGRADELGHWGPWTGGPVVPVRWDFNDSAGDVQYARLLRSMRQALEGDVQGDDGSSRPILPRPLLRFDLGLAAYLEAVSSQDRQSLGLTGKAAGGLLSSLQTIAARQKAGIPGELSAACVQQVVDRALRLGPPQLFKGFTLKEFLADCERIPQGSEAPELVARLMYLLTEEIYRLPPEQRPALVFFLDHFERVQRQPGRSHESNLTRIVTASPYCLFVITGRNKLSWADPGRTDLKVAGPTRWPWLTDQVEFDPRQHSLGRLSAEDSEGLYKRYRTTYGWNMPDELIARLVSRSDGLPLHIEAVLKLALSLNEGEPGRELTAQQLDRDLPEVVIQLMNVLTPKERDAFRAACVLPFFDSRLVEVVGDVHAGDVANAVTYALVEENRDSSYPYRVHDEVRSLIRQDRSSEGYWGDTAWAEAARRGLEEAKRRIVMAHSSDAQTDETRAVALAVRIAHEWGLETTDRERLEETDLERAVTRAPSLGLLAQLLPALPCETPRSGIETLIQFVHAVGLPYDQGIKALMKLGDAPGRAAEISLRFATYRLRALHRYEEALEILARVIELFPDSANYTKKQYAMTLRAGRRFRDALDYIEAQLPPEVRPSRFRAICDRRHGDFTSDTRAARDHARKVAKSARIQLELDVVALVVDAHEGLATEEQSLALLEESTRRKYRSGVRTCLRVLGYFHLADEPKLREIIGRIDRTIDEDETNALTVAHLLALRALLTGDPADALAAHASVRPGPRGAVSIPVEVWLEELGYPLDPVETQWLIPYEQVRANWMRVAEGIIARAKARTPNP</sequence>
<dbReference type="RefSeq" id="WP_073189773.1">
    <property type="nucleotide sequence ID" value="NZ_FQZG01000068.1"/>
</dbReference>
<dbReference type="InterPro" id="IPR011990">
    <property type="entry name" value="TPR-like_helical_dom_sf"/>
</dbReference>
<dbReference type="STRING" id="1123357.SAMN02745244_03008"/>
<feature type="compositionally biased region" description="Acidic residues" evidence="1">
    <location>
        <begin position="147"/>
        <end position="160"/>
    </location>
</feature>
<name>A0A1M6L863_9ACTN</name>
<dbReference type="Gene3D" id="1.25.40.10">
    <property type="entry name" value="Tetratricopeptide repeat domain"/>
    <property type="match status" value="1"/>
</dbReference>
<dbReference type="GO" id="GO:0007165">
    <property type="term" value="P:signal transduction"/>
    <property type="evidence" value="ECO:0007669"/>
    <property type="project" value="InterPro"/>
</dbReference>
<feature type="region of interest" description="Disordered" evidence="1">
    <location>
        <begin position="140"/>
        <end position="166"/>
    </location>
</feature>
<dbReference type="AlphaFoldDB" id="A0A1M6L863"/>
<dbReference type="SUPFAM" id="SSF52200">
    <property type="entry name" value="Toll/Interleukin receptor TIR domain"/>
    <property type="match status" value="1"/>
</dbReference>
<evidence type="ECO:0000259" key="2">
    <source>
        <dbReference type="Pfam" id="PF13676"/>
    </source>
</evidence>
<dbReference type="Gene3D" id="3.40.50.10140">
    <property type="entry name" value="Toll/interleukin-1 receptor homology (TIR) domain"/>
    <property type="match status" value="1"/>
</dbReference>